<dbReference type="Proteomes" id="UP000294933">
    <property type="component" value="Unassembled WGS sequence"/>
</dbReference>
<reference evidence="2 3" key="1">
    <citation type="submission" date="2018-06" db="EMBL/GenBank/DDBJ databases">
        <title>A transcriptomic atlas of mushroom development highlights an independent origin of complex multicellularity.</title>
        <authorList>
            <consortium name="DOE Joint Genome Institute"/>
            <person name="Krizsan K."/>
            <person name="Almasi E."/>
            <person name="Merenyi Z."/>
            <person name="Sahu N."/>
            <person name="Viragh M."/>
            <person name="Koszo T."/>
            <person name="Mondo S."/>
            <person name="Kiss B."/>
            <person name="Balint B."/>
            <person name="Kues U."/>
            <person name="Barry K."/>
            <person name="Hegedus J.C."/>
            <person name="Henrissat B."/>
            <person name="Johnson J."/>
            <person name="Lipzen A."/>
            <person name="Ohm R."/>
            <person name="Nagy I."/>
            <person name="Pangilinan J."/>
            <person name="Yan J."/>
            <person name="Xiong Y."/>
            <person name="Grigoriev I.V."/>
            <person name="Hibbett D.S."/>
            <person name="Nagy L.G."/>
        </authorList>
    </citation>
    <scope>NUCLEOTIDE SEQUENCE [LARGE SCALE GENOMIC DNA]</scope>
    <source>
        <strain evidence="2 3">SZMC22713</strain>
    </source>
</reference>
<keyword evidence="3" id="KW-1185">Reference proteome</keyword>
<dbReference type="VEuPathDB" id="FungiDB:BD410DRAFT_629228"/>
<keyword evidence="1" id="KW-0732">Signal</keyword>
<dbReference type="EMBL" id="ML170164">
    <property type="protein sequence ID" value="TDL25186.1"/>
    <property type="molecule type" value="Genomic_DNA"/>
</dbReference>
<feature type="signal peptide" evidence="1">
    <location>
        <begin position="1"/>
        <end position="18"/>
    </location>
</feature>
<accession>A0A4Y7QCV9</accession>
<dbReference type="AlphaFoldDB" id="A0A4Y7QCV9"/>
<evidence type="ECO:0008006" key="4">
    <source>
        <dbReference type="Google" id="ProtNLM"/>
    </source>
</evidence>
<proteinExistence type="predicted"/>
<feature type="chain" id="PRO_5021357881" description="Secreted protein" evidence="1">
    <location>
        <begin position="19"/>
        <end position="116"/>
    </location>
</feature>
<sequence>MCLLLGFQILVFIQSRRGDVVSMKIAHSLSFCKWNRSASNMVTGFPIAIRRSCGHSESITSSRWMGRSTGRSGMMKASMSDSRVTRKCVEMVTVVFLSDIRYFVHRCTPGARNQSQ</sequence>
<name>A0A4Y7QCV9_9AGAM</name>
<evidence type="ECO:0000313" key="3">
    <source>
        <dbReference type="Proteomes" id="UP000294933"/>
    </source>
</evidence>
<gene>
    <name evidence="2" type="ORF">BD410DRAFT_629228</name>
</gene>
<evidence type="ECO:0000313" key="2">
    <source>
        <dbReference type="EMBL" id="TDL25186.1"/>
    </source>
</evidence>
<organism evidence="2 3">
    <name type="scientific">Rickenella mellea</name>
    <dbReference type="NCBI Taxonomy" id="50990"/>
    <lineage>
        <taxon>Eukaryota</taxon>
        <taxon>Fungi</taxon>
        <taxon>Dikarya</taxon>
        <taxon>Basidiomycota</taxon>
        <taxon>Agaricomycotina</taxon>
        <taxon>Agaricomycetes</taxon>
        <taxon>Hymenochaetales</taxon>
        <taxon>Rickenellaceae</taxon>
        <taxon>Rickenella</taxon>
    </lineage>
</organism>
<protein>
    <recommendedName>
        <fullName evidence="4">Secreted protein</fullName>
    </recommendedName>
</protein>
<evidence type="ECO:0000256" key="1">
    <source>
        <dbReference type="SAM" id="SignalP"/>
    </source>
</evidence>